<reference evidence="2" key="2">
    <citation type="submission" date="2025-09" db="UniProtKB">
        <authorList>
            <consortium name="Ensembl"/>
        </authorList>
    </citation>
    <scope>IDENTIFICATION</scope>
</reference>
<dbReference type="Proteomes" id="UP000694425">
    <property type="component" value="Unplaced"/>
</dbReference>
<accession>A0A8C7EPW3</accession>
<sequence>MSVPSCPKRPSAALVSPITDLAGALQPAPTPRQLDVSRPARRPPLRHRDDPFPRRCPLLKVAAHCPRAVSLLTRGRRATACCTRSFTARNANPTPSSADMLPALHIPRDLHRGFPVPPSSRLVWPNRRSPPSRLTQSTLGQGRAEGGMAGGPAPRRRPSWRGGSGLAGQLRAGLWTLGRVCGGPLEGFQCPQARLPRPLCA</sequence>
<reference evidence="2" key="1">
    <citation type="submission" date="2025-08" db="UniProtKB">
        <authorList>
            <consortium name="Ensembl"/>
        </authorList>
    </citation>
    <scope>IDENTIFICATION</scope>
</reference>
<dbReference type="GeneTree" id="ENSGT00960000189849"/>
<feature type="region of interest" description="Disordered" evidence="1">
    <location>
        <begin position="25"/>
        <end position="52"/>
    </location>
</feature>
<evidence type="ECO:0000256" key="1">
    <source>
        <dbReference type="SAM" id="MobiDB-lite"/>
    </source>
</evidence>
<dbReference type="AlphaFoldDB" id="A0A8C7EPW3"/>
<evidence type="ECO:0000313" key="3">
    <source>
        <dbReference type="Proteomes" id="UP000694425"/>
    </source>
</evidence>
<dbReference type="Ensembl" id="ENSNVIT00000017053.1">
    <property type="protein sequence ID" value="ENSNVIP00000014608.1"/>
    <property type="gene ID" value="ENSNVIG00000011469.1"/>
</dbReference>
<keyword evidence="3" id="KW-1185">Reference proteome</keyword>
<name>A0A8C7EPW3_NEOVI</name>
<feature type="region of interest" description="Disordered" evidence="1">
    <location>
        <begin position="121"/>
        <end position="165"/>
    </location>
</feature>
<organism evidence="2 3">
    <name type="scientific">Neovison vison</name>
    <name type="common">American mink</name>
    <name type="synonym">Mustela vison</name>
    <dbReference type="NCBI Taxonomy" id="452646"/>
    <lineage>
        <taxon>Eukaryota</taxon>
        <taxon>Metazoa</taxon>
        <taxon>Chordata</taxon>
        <taxon>Craniata</taxon>
        <taxon>Vertebrata</taxon>
        <taxon>Euteleostomi</taxon>
        <taxon>Mammalia</taxon>
        <taxon>Eutheria</taxon>
        <taxon>Laurasiatheria</taxon>
        <taxon>Carnivora</taxon>
        <taxon>Caniformia</taxon>
        <taxon>Musteloidea</taxon>
        <taxon>Mustelidae</taxon>
        <taxon>Mustelinae</taxon>
        <taxon>Neogale</taxon>
    </lineage>
</organism>
<evidence type="ECO:0000313" key="2">
    <source>
        <dbReference type="Ensembl" id="ENSNVIP00000014608.1"/>
    </source>
</evidence>
<proteinExistence type="predicted"/>
<protein>
    <submittedName>
        <fullName evidence="2">Uncharacterized protein</fullName>
    </submittedName>
</protein>